<sequence>MLITVLLADGMGDVWPPELDPVSDIARVAGVADVVVTESMALMGMARLARR</sequence>
<dbReference type="RefSeq" id="WP_231326655.1">
    <property type="nucleotide sequence ID" value="NZ_CP088156.1"/>
</dbReference>
<organism evidence="1 2">
    <name type="scientific">Bradyrhizobium ontarionense</name>
    <dbReference type="NCBI Taxonomy" id="2898149"/>
    <lineage>
        <taxon>Bacteria</taxon>
        <taxon>Pseudomonadati</taxon>
        <taxon>Pseudomonadota</taxon>
        <taxon>Alphaproteobacteria</taxon>
        <taxon>Hyphomicrobiales</taxon>
        <taxon>Nitrobacteraceae</taxon>
        <taxon>Bradyrhizobium</taxon>
    </lineage>
</organism>
<keyword evidence="2" id="KW-1185">Reference proteome</keyword>
<evidence type="ECO:0000313" key="2">
    <source>
        <dbReference type="Proteomes" id="UP001431010"/>
    </source>
</evidence>
<evidence type="ECO:0008006" key="3">
    <source>
        <dbReference type="Google" id="ProtNLM"/>
    </source>
</evidence>
<gene>
    <name evidence="1" type="ORF">LQG66_13230</name>
</gene>
<accession>A0ABY3RJE0</accession>
<proteinExistence type="predicted"/>
<evidence type="ECO:0000313" key="1">
    <source>
        <dbReference type="EMBL" id="UFZ07202.1"/>
    </source>
</evidence>
<protein>
    <recommendedName>
        <fullName evidence="3">Metalloenzyme domain-containing protein</fullName>
    </recommendedName>
</protein>
<name>A0ABY3RJE0_9BRAD</name>
<dbReference type="EMBL" id="CP088156">
    <property type="protein sequence ID" value="UFZ07202.1"/>
    <property type="molecule type" value="Genomic_DNA"/>
</dbReference>
<reference evidence="1" key="1">
    <citation type="journal article" date="2024" name="Antonie Van Leeuwenhoek">
        <title>Bradyrhizobium ontarionense sp. nov., a novel bacterial symbiont isolated from Aeschynomene indica (Indian jointvetch), harbours photosynthesis, nitrogen fixation and nitrous oxide (N2O) reductase genes.</title>
        <authorList>
            <person name="Bromfield E.S.P."/>
            <person name="Cloutier S."/>
        </authorList>
    </citation>
    <scope>NUCLEOTIDE SEQUENCE</scope>
    <source>
        <strain evidence="1">A19</strain>
    </source>
</reference>
<dbReference type="Proteomes" id="UP001431010">
    <property type="component" value="Chromosome"/>
</dbReference>